<dbReference type="EMBL" id="JANPWB010000001">
    <property type="protein sequence ID" value="KAJ1218952.1"/>
    <property type="molecule type" value="Genomic_DNA"/>
</dbReference>
<organism evidence="2 3">
    <name type="scientific">Pleurodeles waltl</name>
    <name type="common">Iberian ribbed newt</name>
    <dbReference type="NCBI Taxonomy" id="8319"/>
    <lineage>
        <taxon>Eukaryota</taxon>
        <taxon>Metazoa</taxon>
        <taxon>Chordata</taxon>
        <taxon>Craniata</taxon>
        <taxon>Vertebrata</taxon>
        <taxon>Euteleostomi</taxon>
        <taxon>Amphibia</taxon>
        <taxon>Batrachia</taxon>
        <taxon>Caudata</taxon>
        <taxon>Salamandroidea</taxon>
        <taxon>Salamandridae</taxon>
        <taxon>Pleurodelinae</taxon>
        <taxon>Pleurodeles</taxon>
    </lineage>
</organism>
<comment type="caution">
    <text evidence="2">The sequence shown here is derived from an EMBL/GenBank/DDBJ whole genome shotgun (WGS) entry which is preliminary data.</text>
</comment>
<evidence type="ECO:0000313" key="2">
    <source>
        <dbReference type="EMBL" id="KAJ1218952.1"/>
    </source>
</evidence>
<keyword evidence="1" id="KW-0175">Coiled coil</keyword>
<proteinExistence type="predicted"/>
<dbReference type="AlphaFoldDB" id="A0AAV7X0Z3"/>
<keyword evidence="3" id="KW-1185">Reference proteome</keyword>
<evidence type="ECO:0000256" key="1">
    <source>
        <dbReference type="SAM" id="Coils"/>
    </source>
</evidence>
<protein>
    <submittedName>
        <fullName evidence="2">Uncharacterized protein</fullName>
    </submittedName>
</protein>
<evidence type="ECO:0000313" key="3">
    <source>
        <dbReference type="Proteomes" id="UP001066276"/>
    </source>
</evidence>
<reference evidence="2" key="1">
    <citation type="journal article" date="2022" name="bioRxiv">
        <title>Sequencing and chromosome-scale assembly of the giantPleurodeles waltlgenome.</title>
        <authorList>
            <person name="Brown T."/>
            <person name="Elewa A."/>
            <person name="Iarovenko S."/>
            <person name="Subramanian E."/>
            <person name="Araus A.J."/>
            <person name="Petzold A."/>
            <person name="Susuki M."/>
            <person name="Suzuki K.-i.T."/>
            <person name="Hayashi T."/>
            <person name="Toyoda A."/>
            <person name="Oliveira C."/>
            <person name="Osipova E."/>
            <person name="Leigh N.D."/>
            <person name="Simon A."/>
            <person name="Yun M.H."/>
        </authorList>
    </citation>
    <scope>NUCLEOTIDE SEQUENCE</scope>
    <source>
        <strain evidence="2">20211129_DDA</strain>
        <tissue evidence="2">Liver</tissue>
    </source>
</reference>
<gene>
    <name evidence="2" type="ORF">NDU88_006523</name>
</gene>
<feature type="coiled-coil region" evidence="1">
    <location>
        <begin position="118"/>
        <end position="147"/>
    </location>
</feature>
<name>A0AAV7X0Z3_PLEWA</name>
<sequence length="152" mass="17492">MSANILRKREEAAEKMFANELVLEAAENTQNISVKNQDMTSKLRLQEELKRREQSKQWEHKSLTKYLEAGRIPRGLRIPLGPSFDNSNPDMIKEQAEHNLAVSANLVGIVVKYAAIDVSKILQEIDVLNTELEKETKQDMIKKYREEIDGRL</sequence>
<accession>A0AAV7X0Z3</accession>
<dbReference type="Proteomes" id="UP001066276">
    <property type="component" value="Chromosome 1_1"/>
</dbReference>